<dbReference type="InterPro" id="IPR036388">
    <property type="entry name" value="WH-like_DNA-bd_sf"/>
</dbReference>
<proteinExistence type="predicted"/>
<dbReference type="InterPro" id="IPR036390">
    <property type="entry name" value="WH_DNA-bd_sf"/>
</dbReference>
<dbReference type="Proteomes" id="UP001596139">
    <property type="component" value="Unassembled WGS sequence"/>
</dbReference>
<evidence type="ECO:0000259" key="4">
    <source>
        <dbReference type="PROSITE" id="PS51077"/>
    </source>
</evidence>
<accession>A0ABW1MGU3</accession>
<keyword evidence="2" id="KW-0238">DNA-binding</keyword>
<feature type="domain" description="IclR-ED" evidence="5">
    <location>
        <begin position="78"/>
        <end position="261"/>
    </location>
</feature>
<dbReference type="Pfam" id="PF09339">
    <property type="entry name" value="HTH_IclR"/>
    <property type="match status" value="1"/>
</dbReference>
<evidence type="ECO:0000313" key="6">
    <source>
        <dbReference type="EMBL" id="MFC6063024.1"/>
    </source>
</evidence>
<evidence type="ECO:0000259" key="5">
    <source>
        <dbReference type="PROSITE" id="PS51078"/>
    </source>
</evidence>
<dbReference type="EMBL" id="JBHSPX010000004">
    <property type="protein sequence ID" value="MFC6063024.1"/>
    <property type="molecule type" value="Genomic_DNA"/>
</dbReference>
<dbReference type="Gene3D" id="3.30.450.40">
    <property type="match status" value="1"/>
</dbReference>
<dbReference type="Pfam" id="PF01614">
    <property type="entry name" value="IclR_C"/>
    <property type="match status" value="1"/>
</dbReference>
<keyword evidence="3" id="KW-0804">Transcription</keyword>
<evidence type="ECO:0000256" key="3">
    <source>
        <dbReference type="ARBA" id="ARBA00023163"/>
    </source>
</evidence>
<organism evidence="6 7">
    <name type="scientific">Streptomyces ochraceiscleroticus</name>
    <dbReference type="NCBI Taxonomy" id="47761"/>
    <lineage>
        <taxon>Bacteria</taxon>
        <taxon>Bacillati</taxon>
        <taxon>Actinomycetota</taxon>
        <taxon>Actinomycetes</taxon>
        <taxon>Kitasatosporales</taxon>
        <taxon>Streptomycetaceae</taxon>
        <taxon>Streptomyces</taxon>
    </lineage>
</organism>
<protein>
    <submittedName>
        <fullName evidence="6">IclR family transcriptional regulator</fullName>
    </submittedName>
</protein>
<keyword evidence="7" id="KW-1185">Reference proteome</keyword>
<dbReference type="SUPFAM" id="SSF55781">
    <property type="entry name" value="GAF domain-like"/>
    <property type="match status" value="1"/>
</dbReference>
<dbReference type="InterPro" id="IPR014757">
    <property type="entry name" value="Tscrpt_reg_IclR_C"/>
</dbReference>
<dbReference type="PANTHER" id="PTHR30136:SF35">
    <property type="entry name" value="HTH-TYPE TRANSCRIPTIONAL REGULATOR RV1719"/>
    <property type="match status" value="1"/>
</dbReference>
<sequence length="263" mass="28050">MSNDSTEPAGASGGGVQSVDRAVSVLELLAQHGEAGVSDVAAALGVHKSTAFRLLGALEARGLVEQESERGKYRLGFGIVRLAGAVTARIDITKHGRKICERLAGKLGETMNIAVLESHYVINLDQVRGPSAITAQNWVGRLTPLHSTASGKVLLAHLSPERRSELLAGARLARMTPRTLTSRKKLEAALAETRERGYALTVEEYEEGLNAIAAPVRSRDGETVAALTASGPAFRLTEERMHELAPALVEGAEELSRRLGYRG</sequence>
<reference evidence="7" key="1">
    <citation type="journal article" date="2019" name="Int. J. Syst. Evol. Microbiol.">
        <title>The Global Catalogue of Microorganisms (GCM) 10K type strain sequencing project: providing services to taxonomists for standard genome sequencing and annotation.</title>
        <authorList>
            <consortium name="The Broad Institute Genomics Platform"/>
            <consortium name="The Broad Institute Genome Sequencing Center for Infectious Disease"/>
            <person name="Wu L."/>
            <person name="Ma J."/>
        </authorList>
    </citation>
    <scope>NUCLEOTIDE SEQUENCE [LARGE SCALE GENOMIC DNA]</scope>
    <source>
        <strain evidence="7">CGMCC 1.15180</strain>
    </source>
</reference>
<dbReference type="InterPro" id="IPR050707">
    <property type="entry name" value="HTH_MetabolicPath_Reg"/>
</dbReference>
<name>A0ABW1MGU3_9ACTN</name>
<evidence type="ECO:0000256" key="1">
    <source>
        <dbReference type="ARBA" id="ARBA00023015"/>
    </source>
</evidence>
<dbReference type="SUPFAM" id="SSF46785">
    <property type="entry name" value="Winged helix' DNA-binding domain"/>
    <property type="match status" value="1"/>
</dbReference>
<evidence type="ECO:0000256" key="2">
    <source>
        <dbReference type="ARBA" id="ARBA00023125"/>
    </source>
</evidence>
<dbReference type="PANTHER" id="PTHR30136">
    <property type="entry name" value="HELIX-TURN-HELIX TRANSCRIPTIONAL REGULATOR, ICLR FAMILY"/>
    <property type="match status" value="1"/>
</dbReference>
<dbReference type="SMART" id="SM00346">
    <property type="entry name" value="HTH_ICLR"/>
    <property type="match status" value="1"/>
</dbReference>
<feature type="domain" description="HTH iclR-type" evidence="4">
    <location>
        <begin position="16"/>
        <end position="77"/>
    </location>
</feature>
<gene>
    <name evidence="6" type="ORF">ACFP4F_10725</name>
</gene>
<dbReference type="PROSITE" id="PS51077">
    <property type="entry name" value="HTH_ICLR"/>
    <property type="match status" value="1"/>
</dbReference>
<dbReference type="PROSITE" id="PS51078">
    <property type="entry name" value="ICLR_ED"/>
    <property type="match status" value="1"/>
</dbReference>
<dbReference type="InterPro" id="IPR005471">
    <property type="entry name" value="Tscrpt_reg_IclR_N"/>
</dbReference>
<dbReference type="RefSeq" id="WP_051861509.1">
    <property type="nucleotide sequence ID" value="NZ_JBHSPX010000004.1"/>
</dbReference>
<dbReference type="Gene3D" id="1.10.10.10">
    <property type="entry name" value="Winged helix-like DNA-binding domain superfamily/Winged helix DNA-binding domain"/>
    <property type="match status" value="1"/>
</dbReference>
<dbReference type="InterPro" id="IPR029016">
    <property type="entry name" value="GAF-like_dom_sf"/>
</dbReference>
<evidence type="ECO:0000313" key="7">
    <source>
        <dbReference type="Proteomes" id="UP001596139"/>
    </source>
</evidence>
<comment type="caution">
    <text evidence="6">The sequence shown here is derived from an EMBL/GenBank/DDBJ whole genome shotgun (WGS) entry which is preliminary data.</text>
</comment>
<keyword evidence="1" id="KW-0805">Transcription regulation</keyword>